<dbReference type="AlphaFoldDB" id="W7D610"/>
<gene>
    <name evidence="1" type="ORF">MCOL2_20553</name>
</gene>
<comment type="caution">
    <text evidence="1">The sequence shown here is derived from an EMBL/GenBank/DDBJ whole genome shotgun (WGS) entry which is preliminary data.</text>
</comment>
<reference evidence="1 2" key="1">
    <citation type="submission" date="2012-12" db="EMBL/GenBank/DDBJ databases">
        <title>Novel taxa of Listeriaceae from agricultural environments in the United States.</title>
        <authorList>
            <person name="den Bakker H.C."/>
            <person name="Allred A."/>
            <person name="Warchocki S."/>
            <person name="Wright E.M."/>
            <person name="Burrell A."/>
            <person name="Nightingale K.K."/>
            <person name="Kephart D."/>
            <person name="Wiedmann M."/>
        </authorList>
    </citation>
    <scope>NUCLEOTIDE SEQUENCE [LARGE SCALE GENOMIC DNA]</scope>
    <source>
        <strain evidence="1 2">FSL S10-1203</strain>
    </source>
</reference>
<accession>W7D610</accession>
<dbReference type="PATRIC" id="fig|1265822.4.peg.4206"/>
<proteinExistence type="predicted"/>
<evidence type="ECO:0000313" key="1">
    <source>
        <dbReference type="EMBL" id="EUJ43251.1"/>
    </source>
</evidence>
<dbReference type="RefSeq" id="WP_036065607.1">
    <property type="nucleotide sequence ID" value="NZ_AODM01000099.1"/>
</dbReference>
<sequence length="71" mass="8026">MKADNEELAKQVYRDQVCDIPEEVLKPSVISDDKAKELYECAEGEDGPIEELEPLEEIPTNTTILVSPYLM</sequence>
<organism evidence="1 2">
    <name type="scientific">Listeria fleischmannii FSL S10-1203</name>
    <dbReference type="NCBI Taxonomy" id="1265822"/>
    <lineage>
        <taxon>Bacteria</taxon>
        <taxon>Bacillati</taxon>
        <taxon>Bacillota</taxon>
        <taxon>Bacilli</taxon>
        <taxon>Bacillales</taxon>
        <taxon>Listeriaceae</taxon>
        <taxon>Listeria</taxon>
    </lineage>
</organism>
<dbReference type="EMBL" id="AODM01000099">
    <property type="protein sequence ID" value="EUJ43251.1"/>
    <property type="molecule type" value="Genomic_DNA"/>
</dbReference>
<protein>
    <submittedName>
        <fullName evidence="1">Uncharacterized protein</fullName>
    </submittedName>
</protein>
<dbReference type="Proteomes" id="UP000019241">
    <property type="component" value="Unassembled WGS sequence"/>
</dbReference>
<name>W7D610_9LIST</name>
<evidence type="ECO:0000313" key="2">
    <source>
        <dbReference type="Proteomes" id="UP000019241"/>
    </source>
</evidence>